<reference evidence="2 3" key="1">
    <citation type="journal article" date="2014" name="Mol. Biol. Evol.">
        <title>Massive expansion of Ubiquitination-related gene families within the Chlamydiae.</title>
        <authorList>
            <person name="Domman D."/>
            <person name="Collingro A."/>
            <person name="Lagkouvardos I."/>
            <person name="Gehre L."/>
            <person name="Weinmaier T."/>
            <person name="Rattei T."/>
            <person name="Subtil A."/>
            <person name="Horn M."/>
        </authorList>
    </citation>
    <scope>NUCLEOTIDE SEQUENCE [LARGE SCALE GENOMIC DNA]</scope>
    <source>
        <strain evidence="2 3">EI2</strain>
    </source>
</reference>
<comment type="caution">
    <text evidence="2">The sequence shown here is derived from an EMBL/GenBank/DDBJ whole genome shotgun (WGS) entry which is preliminary data.</text>
</comment>
<evidence type="ECO:0000313" key="3">
    <source>
        <dbReference type="Proteomes" id="UP000031465"/>
    </source>
</evidence>
<dbReference type="Gene3D" id="1.10.287.1490">
    <property type="match status" value="1"/>
</dbReference>
<dbReference type="PATRIC" id="fig|362787.3.peg.495"/>
<organism evidence="2 3">
    <name type="scientific">Candidatus Protochlamydia amoebophila</name>
    <dbReference type="NCBI Taxonomy" id="362787"/>
    <lineage>
        <taxon>Bacteria</taxon>
        <taxon>Pseudomonadati</taxon>
        <taxon>Chlamydiota</taxon>
        <taxon>Chlamydiia</taxon>
        <taxon>Parachlamydiales</taxon>
        <taxon>Parachlamydiaceae</taxon>
        <taxon>Candidatus Protochlamydia</taxon>
    </lineage>
</organism>
<dbReference type="InterPro" id="IPR003743">
    <property type="entry name" value="Zf-RING_7"/>
</dbReference>
<dbReference type="NCBIfam" id="NF047363">
    <property type="entry name" value="Zn_ribbon_CdsZ"/>
    <property type="match status" value="1"/>
</dbReference>
<dbReference type="AlphaFoldDB" id="A0A0C1H7I7"/>
<evidence type="ECO:0000313" key="2">
    <source>
        <dbReference type="EMBL" id="KIC73389.1"/>
    </source>
</evidence>
<dbReference type="EMBL" id="JSAN01000030">
    <property type="protein sequence ID" value="KIC73389.1"/>
    <property type="molecule type" value="Genomic_DNA"/>
</dbReference>
<proteinExistence type="predicted"/>
<dbReference type="PANTHER" id="PTHR39082:SF1">
    <property type="entry name" value="SCAVENGER RECEPTOR CLASS A MEMBER 3"/>
    <property type="match status" value="1"/>
</dbReference>
<feature type="domain" description="C4-type zinc ribbon" evidence="1">
    <location>
        <begin position="201"/>
        <end position="231"/>
    </location>
</feature>
<protein>
    <recommendedName>
        <fullName evidence="1">C4-type zinc ribbon domain-containing protein</fullName>
    </recommendedName>
</protein>
<sequence length="258" mass="30461">MPMLEALKVILEVQELDMKMIQLMLLKRQRQKELDLIHNGQESLRKRVTDKETEIFEVKKLIRLTEGEHAEILEKIKKFELQQNSIKKVDEYNAITHEISAADRERLNKEQRLSDFYDKLAVEEDMLKSLKEGAEETAVNSKIVETEIHESIRQINEEGRVLKAQRDELVEQADPEVFQIYERLLRNKKDRVVVPLENRCCSGCHIMLTAQHENLVRKGERLVFCEHCSRIHYWQESKALEDSVIATKQRRRRTTKTA</sequence>
<dbReference type="Proteomes" id="UP000031465">
    <property type="component" value="Unassembled WGS sequence"/>
</dbReference>
<gene>
    <name evidence="2" type="ORF">DB44_BG00780</name>
</gene>
<dbReference type="Pfam" id="PF02591">
    <property type="entry name" value="Zn_ribbon_9"/>
    <property type="match status" value="1"/>
</dbReference>
<accession>A0A0C1H7I7</accession>
<evidence type="ECO:0000259" key="1">
    <source>
        <dbReference type="Pfam" id="PF02591"/>
    </source>
</evidence>
<dbReference type="InterPro" id="IPR052376">
    <property type="entry name" value="Oxidative_Scav/Glycosyltrans"/>
</dbReference>
<name>A0A0C1H7I7_9BACT</name>
<dbReference type="PANTHER" id="PTHR39082">
    <property type="entry name" value="PHOSPHOLIPASE C-BETA-2-RELATED"/>
    <property type="match status" value="1"/>
</dbReference>